<gene>
    <name evidence="3" type="ORF">CPB83DRAFT_754247</name>
</gene>
<proteinExistence type="predicted"/>
<accession>A0A9P6EV08</accession>
<dbReference type="GO" id="GO:0003735">
    <property type="term" value="F:structural constituent of ribosome"/>
    <property type="evidence" value="ECO:0007669"/>
    <property type="project" value="InterPro"/>
</dbReference>
<organism evidence="3 4">
    <name type="scientific">Crepidotus variabilis</name>
    <dbReference type="NCBI Taxonomy" id="179855"/>
    <lineage>
        <taxon>Eukaryota</taxon>
        <taxon>Fungi</taxon>
        <taxon>Dikarya</taxon>
        <taxon>Basidiomycota</taxon>
        <taxon>Agaricomycotina</taxon>
        <taxon>Agaricomycetes</taxon>
        <taxon>Agaricomycetidae</taxon>
        <taxon>Agaricales</taxon>
        <taxon>Agaricineae</taxon>
        <taxon>Crepidotaceae</taxon>
        <taxon>Crepidotus</taxon>
    </lineage>
</organism>
<dbReference type="GO" id="GO:0005763">
    <property type="term" value="C:mitochondrial small ribosomal subunit"/>
    <property type="evidence" value="ECO:0007669"/>
    <property type="project" value="TreeGrafter"/>
</dbReference>
<dbReference type="AlphaFoldDB" id="A0A9P6EV08"/>
<evidence type="ECO:0000313" key="4">
    <source>
        <dbReference type="Proteomes" id="UP000807306"/>
    </source>
</evidence>
<sequence length="272" mass="30623">MFGQTLGRTLTASRCARSVTASKLTRVQHFSTSSALLRRQEDRPEAGAASKRRTNSLLEDDAEDLWDAIDEPADVEDSPSSGHILIQMQRELLQYMRLIEHEIPKLVAYRKPFVPPTDDQPVILRSMHYQGEPHPATGKRVVVVPVDKLPLKNETALHKFILLAGPRWTPTPPADAGVSPLDSWGNGYIKISCEDFPKPSQNLKWASDTLDKLITEANDGKDTFADVPLDMRHIFAKVKKQKKGDHLGNRVFHRPSVRDFPQEWLPEPQPSV</sequence>
<name>A0A9P6EV08_9AGAR</name>
<feature type="domain" description="Small ribosomal subunit protein mS35 mitochondrial conserved" evidence="2">
    <location>
        <begin position="112"/>
        <end position="264"/>
    </location>
</feature>
<keyword evidence="4" id="KW-1185">Reference proteome</keyword>
<dbReference type="Proteomes" id="UP000807306">
    <property type="component" value="Unassembled WGS sequence"/>
</dbReference>
<dbReference type="InterPro" id="IPR039848">
    <property type="entry name" value="Ribosomal_mS35_mt"/>
</dbReference>
<dbReference type="PANTHER" id="PTHR13490:SF0">
    <property type="entry name" value="SMALL RIBOSOMAL SUBUNIT PROTEIN MS35"/>
    <property type="match status" value="1"/>
</dbReference>
<dbReference type="OrthoDB" id="283424at2759"/>
<comment type="caution">
    <text evidence="3">The sequence shown here is derived from an EMBL/GenBank/DDBJ whole genome shotgun (WGS) entry which is preliminary data.</text>
</comment>
<evidence type="ECO:0000313" key="3">
    <source>
        <dbReference type="EMBL" id="KAF9535363.1"/>
    </source>
</evidence>
<dbReference type="GO" id="GO:0032543">
    <property type="term" value="P:mitochondrial translation"/>
    <property type="evidence" value="ECO:0007669"/>
    <property type="project" value="InterPro"/>
</dbReference>
<protein>
    <submittedName>
        <fullName evidence="3">Mitochondrial ribosomal subunit protein-domain-containing protein</fullName>
    </submittedName>
</protein>
<dbReference type="EMBL" id="MU157824">
    <property type="protein sequence ID" value="KAF9535363.1"/>
    <property type="molecule type" value="Genomic_DNA"/>
</dbReference>
<feature type="region of interest" description="Disordered" evidence="1">
    <location>
        <begin position="35"/>
        <end position="54"/>
    </location>
</feature>
<reference evidence="3" key="1">
    <citation type="submission" date="2020-11" db="EMBL/GenBank/DDBJ databases">
        <authorList>
            <consortium name="DOE Joint Genome Institute"/>
            <person name="Ahrendt S."/>
            <person name="Riley R."/>
            <person name="Andreopoulos W."/>
            <person name="Labutti K."/>
            <person name="Pangilinan J."/>
            <person name="Ruiz-Duenas F.J."/>
            <person name="Barrasa J.M."/>
            <person name="Sanchez-Garcia M."/>
            <person name="Camarero S."/>
            <person name="Miyauchi S."/>
            <person name="Serrano A."/>
            <person name="Linde D."/>
            <person name="Babiker R."/>
            <person name="Drula E."/>
            <person name="Ayuso-Fernandez I."/>
            <person name="Pacheco R."/>
            <person name="Padilla G."/>
            <person name="Ferreira P."/>
            <person name="Barriuso J."/>
            <person name="Kellner H."/>
            <person name="Castanera R."/>
            <person name="Alfaro M."/>
            <person name="Ramirez L."/>
            <person name="Pisabarro A.G."/>
            <person name="Kuo A."/>
            <person name="Tritt A."/>
            <person name="Lipzen A."/>
            <person name="He G."/>
            <person name="Yan M."/>
            <person name="Ng V."/>
            <person name="Cullen D."/>
            <person name="Martin F."/>
            <person name="Rosso M.-N."/>
            <person name="Henrissat B."/>
            <person name="Hibbett D."/>
            <person name="Martinez A.T."/>
            <person name="Grigoriev I.V."/>
        </authorList>
    </citation>
    <scope>NUCLEOTIDE SEQUENCE</scope>
    <source>
        <strain evidence="3">CBS 506.95</strain>
    </source>
</reference>
<evidence type="ECO:0000256" key="1">
    <source>
        <dbReference type="SAM" id="MobiDB-lite"/>
    </source>
</evidence>
<dbReference type="InterPro" id="IPR019349">
    <property type="entry name" value="Ribosomal_mS35_mit"/>
</dbReference>
<dbReference type="PANTHER" id="PTHR13490">
    <property type="entry name" value="MITOCHONDRIAL 28S RIBOSOMAL PROTEIN S28"/>
    <property type="match status" value="1"/>
</dbReference>
<dbReference type="Pfam" id="PF10213">
    <property type="entry name" value="MRP-S28"/>
    <property type="match status" value="1"/>
</dbReference>
<evidence type="ECO:0000259" key="2">
    <source>
        <dbReference type="Pfam" id="PF10213"/>
    </source>
</evidence>